<dbReference type="InterPro" id="IPR007612">
    <property type="entry name" value="LOR"/>
</dbReference>
<proteinExistence type="inferred from homology"/>
<dbReference type="Gene3D" id="2.40.160.200">
    <property type="entry name" value="LURP1-related"/>
    <property type="match status" value="1"/>
</dbReference>
<dbReference type="EMBL" id="CABITT030000008">
    <property type="protein sequence ID" value="VVB12775.1"/>
    <property type="molecule type" value="Genomic_DNA"/>
</dbReference>
<keyword evidence="3" id="KW-1185">Reference proteome</keyword>
<evidence type="ECO:0000256" key="1">
    <source>
        <dbReference type="ARBA" id="ARBA00005437"/>
    </source>
</evidence>
<sequence length="78" mass="8797">MAKVHPKSEKNPPSEADGEVFVLTVWNKSLMFNCNGFTVFDSKGDLVFRVDNYMHGNRGQVLLMDGSAKPLLTIRRKI</sequence>
<dbReference type="PANTHER" id="PTHR31087:SF22">
    <property type="entry name" value="PROTEIN LURP-ONE-RELATED 8"/>
    <property type="match status" value="1"/>
</dbReference>
<dbReference type="Proteomes" id="UP000489600">
    <property type="component" value="Unassembled WGS sequence"/>
</dbReference>
<gene>
    <name evidence="2" type="ORF">ANE_LOCUS23219</name>
</gene>
<accession>A0A565CGL6</accession>
<dbReference type="AlphaFoldDB" id="A0A565CGL6"/>
<dbReference type="InterPro" id="IPR038595">
    <property type="entry name" value="LOR_sf"/>
</dbReference>
<organism evidence="2 3">
    <name type="scientific">Arabis nemorensis</name>
    <dbReference type="NCBI Taxonomy" id="586526"/>
    <lineage>
        <taxon>Eukaryota</taxon>
        <taxon>Viridiplantae</taxon>
        <taxon>Streptophyta</taxon>
        <taxon>Embryophyta</taxon>
        <taxon>Tracheophyta</taxon>
        <taxon>Spermatophyta</taxon>
        <taxon>Magnoliopsida</taxon>
        <taxon>eudicotyledons</taxon>
        <taxon>Gunneridae</taxon>
        <taxon>Pentapetalae</taxon>
        <taxon>rosids</taxon>
        <taxon>malvids</taxon>
        <taxon>Brassicales</taxon>
        <taxon>Brassicaceae</taxon>
        <taxon>Arabideae</taxon>
        <taxon>Arabis</taxon>
    </lineage>
</organism>
<evidence type="ECO:0008006" key="4">
    <source>
        <dbReference type="Google" id="ProtNLM"/>
    </source>
</evidence>
<comment type="caution">
    <text evidence="2">The sequence shown here is derived from an EMBL/GenBank/DDBJ whole genome shotgun (WGS) entry which is preliminary data.</text>
</comment>
<evidence type="ECO:0000313" key="3">
    <source>
        <dbReference type="Proteomes" id="UP000489600"/>
    </source>
</evidence>
<protein>
    <recommendedName>
        <fullName evidence="4">Protein LURP-one-related 8</fullName>
    </recommendedName>
</protein>
<dbReference type="SUPFAM" id="SSF54518">
    <property type="entry name" value="Tubby C-terminal domain-like"/>
    <property type="match status" value="1"/>
</dbReference>
<dbReference type="PANTHER" id="PTHR31087">
    <property type="match status" value="1"/>
</dbReference>
<dbReference type="Pfam" id="PF04525">
    <property type="entry name" value="LOR"/>
    <property type="match status" value="1"/>
</dbReference>
<evidence type="ECO:0000313" key="2">
    <source>
        <dbReference type="EMBL" id="VVB12775.1"/>
    </source>
</evidence>
<dbReference type="InterPro" id="IPR025659">
    <property type="entry name" value="Tubby-like_C"/>
</dbReference>
<comment type="similarity">
    <text evidence="1">Belongs to the LOR family.</text>
</comment>
<dbReference type="OrthoDB" id="1086453at2759"/>
<reference evidence="2" key="1">
    <citation type="submission" date="2019-07" db="EMBL/GenBank/DDBJ databases">
        <authorList>
            <person name="Dittberner H."/>
        </authorList>
    </citation>
    <scope>NUCLEOTIDE SEQUENCE [LARGE SCALE GENOMIC DNA]</scope>
</reference>
<name>A0A565CGL6_9BRAS</name>